<reference evidence="1" key="1">
    <citation type="submission" date="2021-01" db="EMBL/GenBank/DDBJ databases">
        <authorList>
            <person name="Corre E."/>
            <person name="Pelletier E."/>
            <person name="Niang G."/>
            <person name="Scheremetjew M."/>
            <person name="Finn R."/>
            <person name="Kale V."/>
            <person name="Holt S."/>
            <person name="Cochrane G."/>
            <person name="Meng A."/>
            <person name="Brown T."/>
            <person name="Cohen L."/>
        </authorList>
    </citation>
    <scope>NUCLEOTIDE SEQUENCE</scope>
    <source>
        <strain evidence="1">CCMP645</strain>
    </source>
</reference>
<accession>A0A7S4B076</accession>
<organism evidence="1">
    <name type="scientific">Chrysotila carterae</name>
    <name type="common">Marine alga</name>
    <name type="synonym">Syracosphaera carterae</name>
    <dbReference type="NCBI Taxonomy" id="13221"/>
    <lineage>
        <taxon>Eukaryota</taxon>
        <taxon>Haptista</taxon>
        <taxon>Haptophyta</taxon>
        <taxon>Prymnesiophyceae</taxon>
        <taxon>Isochrysidales</taxon>
        <taxon>Isochrysidaceae</taxon>
        <taxon>Chrysotila</taxon>
    </lineage>
</organism>
<gene>
    <name evidence="1" type="ORF">PCAR00345_LOCUS2099</name>
</gene>
<dbReference type="EMBL" id="HBIZ01003845">
    <property type="protein sequence ID" value="CAE0749516.1"/>
    <property type="molecule type" value="Transcribed_RNA"/>
</dbReference>
<sequence>MKLYLQYHHVAVARFPNLGALQCCDANYAPASRLLARQRDHCFAQDCMRLPCPSSLAHTDACAAPRDGANQQSPHRDLSFKYFDEGRSAIINALALSIPGAKLEFAEDRLPPRLHIRLPTFPGQSGPSPMYFCKTCETAPVVSRIAVNSSGCLFNRQVYVSPILESARRKHNCRYYDKISLAYVCGKLPRKAREEFYWWCDEALRLKST</sequence>
<evidence type="ECO:0000313" key="1">
    <source>
        <dbReference type="EMBL" id="CAE0749516.1"/>
    </source>
</evidence>
<name>A0A7S4B076_CHRCT</name>
<dbReference type="AlphaFoldDB" id="A0A7S4B076"/>
<protein>
    <submittedName>
        <fullName evidence="1">Uncharacterized protein</fullName>
    </submittedName>
</protein>
<proteinExistence type="predicted"/>